<dbReference type="InterPro" id="IPR013078">
    <property type="entry name" value="His_Pase_superF_clade-1"/>
</dbReference>
<keyword evidence="1" id="KW-0413">Isomerase</keyword>
<dbReference type="PANTHER" id="PTHR48100">
    <property type="entry name" value="BROAD-SPECIFICITY PHOSPHATASE YOR283W-RELATED"/>
    <property type="match status" value="1"/>
</dbReference>
<dbReference type="CDD" id="cd07067">
    <property type="entry name" value="HP_PGM_like"/>
    <property type="match status" value="1"/>
</dbReference>
<protein>
    <submittedName>
        <fullName evidence="1">Phosphoglycerate mutase</fullName>
        <ecNumber evidence="1">5.4.2.1</ecNumber>
    </submittedName>
</protein>
<dbReference type="Gene3D" id="3.40.50.1240">
    <property type="entry name" value="Phosphoglycerate mutase-like"/>
    <property type="match status" value="1"/>
</dbReference>
<dbReference type="AlphaFoldDB" id="A0A0U5FXA9"/>
<dbReference type="InterPro" id="IPR029033">
    <property type="entry name" value="His_PPase_superfam"/>
</dbReference>
<dbReference type="EC" id="5.4.2.1" evidence="1"/>
<dbReference type="GO" id="GO:0016853">
    <property type="term" value="F:isomerase activity"/>
    <property type="evidence" value="ECO:0007669"/>
    <property type="project" value="UniProtKB-KW"/>
</dbReference>
<name>A0A0U5FXA9_9PROT</name>
<dbReference type="PATRIC" id="fig|431306.5.peg.1327"/>
<dbReference type="SUPFAM" id="SSF53254">
    <property type="entry name" value="Phosphoglycerate mutase-like"/>
    <property type="match status" value="1"/>
</dbReference>
<proteinExistence type="predicted"/>
<dbReference type="PANTHER" id="PTHR48100:SF1">
    <property type="entry name" value="HISTIDINE PHOSPHATASE FAMILY PROTEIN-RELATED"/>
    <property type="match status" value="1"/>
</dbReference>
<dbReference type="Proteomes" id="UP000068250">
    <property type="component" value="Chromosome I"/>
</dbReference>
<organism evidence="1 2">
    <name type="scientific">Acetobacter ghanensis</name>
    <dbReference type="NCBI Taxonomy" id="431306"/>
    <lineage>
        <taxon>Bacteria</taxon>
        <taxon>Pseudomonadati</taxon>
        <taxon>Pseudomonadota</taxon>
        <taxon>Alphaproteobacteria</taxon>
        <taxon>Acetobacterales</taxon>
        <taxon>Acetobacteraceae</taxon>
        <taxon>Acetobacter</taxon>
    </lineage>
</organism>
<gene>
    <name evidence="1" type="ORF">AGA_1302</name>
</gene>
<evidence type="ECO:0000313" key="1">
    <source>
        <dbReference type="EMBL" id="CEF55264.1"/>
    </source>
</evidence>
<dbReference type="Pfam" id="PF00300">
    <property type="entry name" value="His_Phos_1"/>
    <property type="match status" value="1"/>
</dbReference>
<dbReference type="EMBL" id="LN609302">
    <property type="protein sequence ID" value="CEF55264.1"/>
    <property type="molecule type" value="Genomic_DNA"/>
</dbReference>
<evidence type="ECO:0000313" key="2">
    <source>
        <dbReference type="Proteomes" id="UP000068250"/>
    </source>
</evidence>
<sequence>MYIVRETRFPLGSLYHIVTTDCGYNEYQPARPCKRPFLFFKTSQATMIILRHCESEFNRLYNLSGRDPAVTDPSLSAHGQDHAYALVEELSHKGISRILVSPFTRALQTAAPIARALGLTPQITPLVRERGMYSCDVGSPASVLAQDWPHLDFSHLPEQWWSPLPEPDHALSQRAEHFRQQMRREAQDGQTLVVSHWWFLLELSGQSLENGDWLPLSP</sequence>
<accession>A0A0U5FXA9</accession>
<dbReference type="GO" id="GO:0005737">
    <property type="term" value="C:cytoplasm"/>
    <property type="evidence" value="ECO:0007669"/>
    <property type="project" value="TreeGrafter"/>
</dbReference>
<reference evidence="2" key="1">
    <citation type="submission" date="2014-09" db="EMBL/GenBank/DDBJ databases">
        <authorList>
            <person name="Illeghems K.G."/>
        </authorList>
    </citation>
    <scope>NUCLEOTIDE SEQUENCE [LARGE SCALE GENOMIC DNA]</scope>
    <source>
        <strain evidence="2">LMG 23848T</strain>
    </source>
</reference>
<dbReference type="InterPro" id="IPR050275">
    <property type="entry name" value="PGM_Phosphatase"/>
</dbReference>
<dbReference type="STRING" id="431306.AGA_1302"/>
<dbReference type="GO" id="GO:0016791">
    <property type="term" value="F:phosphatase activity"/>
    <property type="evidence" value="ECO:0007669"/>
    <property type="project" value="TreeGrafter"/>
</dbReference>